<feature type="binding site" evidence="15">
    <location>
        <position position="102"/>
    </location>
    <ligand>
        <name>phosphate</name>
        <dbReference type="ChEBI" id="CHEBI:43474"/>
    </ligand>
</feature>
<evidence type="ECO:0000256" key="12">
    <source>
        <dbReference type="ARBA" id="ARBA00023154"/>
    </source>
</evidence>
<comment type="similarity">
    <text evidence="4 15">Belongs to the aspartate-semialdehyde dehydrogenase family.</text>
</comment>
<dbReference type="EMBL" id="WSZI01000021">
    <property type="protein sequence ID" value="MWN21839.1"/>
    <property type="molecule type" value="Genomic_DNA"/>
</dbReference>
<evidence type="ECO:0000256" key="9">
    <source>
        <dbReference type="ARBA" id="ARBA00022857"/>
    </source>
</evidence>
<dbReference type="GO" id="GO:0009089">
    <property type="term" value="P:lysine biosynthetic process via diaminopimelate"/>
    <property type="evidence" value="ECO:0007669"/>
    <property type="project" value="UniProtKB-UniRule"/>
</dbReference>
<dbReference type="OrthoDB" id="9805684at2"/>
<gene>
    <name evidence="15" type="primary">asd</name>
    <name evidence="19" type="ORF">FGL83_02865</name>
    <name evidence="18" type="ORF">GQS40_13845</name>
</gene>
<evidence type="ECO:0000256" key="11">
    <source>
        <dbReference type="ARBA" id="ARBA00023002"/>
    </source>
</evidence>
<comment type="function">
    <text evidence="15">Catalyzes the NADPH-dependent formation of L-aspartate-semialdehyde (L-ASA) by the reductive dephosphorylation of L-aspartyl-4-phosphate.</text>
</comment>
<evidence type="ECO:0000256" key="1">
    <source>
        <dbReference type="ARBA" id="ARBA00005021"/>
    </source>
</evidence>
<evidence type="ECO:0000256" key="8">
    <source>
        <dbReference type="ARBA" id="ARBA00022697"/>
    </source>
</evidence>
<dbReference type="EC" id="1.2.1.11" evidence="6 15"/>
<evidence type="ECO:0000256" key="3">
    <source>
        <dbReference type="ARBA" id="ARBA00005097"/>
    </source>
</evidence>
<evidence type="ECO:0000256" key="14">
    <source>
        <dbReference type="ARBA" id="ARBA00047891"/>
    </source>
</evidence>
<sequence length="365" mass="39143">MTEKTYHVAILGATGAVGTRLLSQLEQSTIPVGQIKLLASARSAGTTLMFKGEPVTVEEATPESFDGVDLVLASGGGSVSKRFAPEAVKRGAVVVDNSSYWRMHDDVPLVVPEVNEAALQTHQGIIANPNCSTIQMVVALEPIRQAYGLERVIVSTYQAASGAGQLGWDELVAQTTAYNAGEPVTASVLPVRGAAKHYPLAYNLLPQIDVFEDDGYTHEEWKMIHETKKIMFGDKDSRDVKVTGTAVRVPVPIGHGETVYFETAAGTGATAQGIQQVLSQAPGVVLEDNPAEQLYPQPVNAAGKRETFVGRVRPDLEVDDAFHMWVVSDNLLKGAAWNTVQIAERLVALDLVRVPDTATNPFTTA</sequence>
<keyword evidence="8 15" id="KW-0791">Threonine biosynthesis</keyword>
<dbReference type="PANTHER" id="PTHR46278:SF2">
    <property type="entry name" value="ASPARTATE-SEMIALDEHYDE DEHYDROGENASE"/>
    <property type="match status" value="1"/>
</dbReference>
<dbReference type="InterPro" id="IPR005986">
    <property type="entry name" value="Asp_semialdehyde_DH_beta"/>
</dbReference>
<evidence type="ECO:0000313" key="19">
    <source>
        <dbReference type="EMBL" id="QEA43699.1"/>
    </source>
</evidence>
<dbReference type="GO" id="GO:0009097">
    <property type="term" value="P:isoleucine biosynthetic process"/>
    <property type="evidence" value="ECO:0007669"/>
    <property type="project" value="UniProtKB-UniRule"/>
</dbReference>
<evidence type="ECO:0000259" key="17">
    <source>
        <dbReference type="SMART" id="SM00859"/>
    </source>
</evidence>
<keyword evidence="10 15" id="KW-0220">Diaminopimelate biosynthesis</keyword>
<dbReference type="RefSeq" id="WP_029510080.1">
    <property type="nucleotide sequence ID" value="NZ_BJMJ01000015.1"/>
</dbReference>
<dbReference type="CDD" id="cd02316">
    <property type="entry name" value="VcASADH2_like_N"/>
    <property type="match status" value="1"/>
</dbReference>
<organism evidence="18 21">
    <name type="scientific">Leuconostoc lactis</name>
    <dbReference type="NCBI Taxonomy" id="1246"/>
    <lineage>
        <taxon>Bacteria</taxon>
        <taxon>Bacillati</taxon>
        <taxon>Bacillota</taxon>
        <taxon>Bacilli</taxon>
        <taxon>Lactobacillales</taxon>
        <taxon>Lactobacillaceae</taxon>
        <taxon>Leuconostoc</taxon>
    </lineage>
</organism>
<dbReference type="Pfam" id="PF02774">
    <property type="entry name" value="Semialdhyde_dhC"/>
    <property type="match status" value="1"/>
</dbReference>
<feature type="domain" description="Semialdehyde dehydrogenase NAD-binding" evidence="17">
    <location>
        <begin position="7"/>
        <end position="122"/>
    </location>
</feature>
<dbReference type="NCBIfam" id="NF011456">
    <property type="entry name" value="PRK14874.1"/>
    <property type="match status" value="1"/>
</dbReference>
<evidence type="ECO:0000313" key="20">
    <source>
        <dbReference type="Proteomes" id="UP000321298"/>
    </source>
</evidence>
<dbReference type="Proteomes" id="UP000478636">
    <property type="component" value="Unassembled WGS sequence"/>
</dbReference>
<dbReference type="GO" id="GO:0009088">
    <property type="term" value="P:threonine biosynthetic process"/>
    <property type="evidence" value="ECO:0007669"/>
    <property type="project" value="UniProtKB-UniRule"/>
</dbReference>
<dbReference type="UniPathway" id="UPA00050">
    <property type="reaction ID" value="UER00463"/>
</dbReference>
<keyword evidence="7 15" id="KW-0028">Amino-acid biosynthesis</keyword>
<reference evidence="19 20" key="1">
    <citation type="submission" date="2019-06" db="EMBL/GenBank/DDBJ databases">
        <title>Genome analyses of bacteria isolated from kimchi.</title>
        <authorList>
            <person name="Lee S."/>
            <person name="Ahn S."/>
            <person name="Roh S."/>
        </authorList>
    </citation>
    <scope>NUCLEOTIDE SEQUENCE [LARGE SCALE GENOMIC DNA]</scope>
    <source>
        <strain evidence="19 20">CBA3625</strain>
    </source>
</reference>
<dbReference type="Gene3D" id="3.40.50.720">
    <property type="entry name" value="NAD(P)-binding Rossmann-like Domain"/>
    <property type="match status" value="1"/>
</dbReference>
<dbReference type="GO" id="GO:0004073">
    <property type="term" value="F:aspartate-semialdehyde dehydrogenase activity"/>
    <property type="evidence" value="ECO:0007669"/>
    <property type="project" value="UniProtKB-UniRule"/>
</dbReference>
<feature type="binding site" evidence="15">
    <location>
        <begin position="161"/>
        <end position="162"/>
    </location>
    <ligand>
        <name>NADP(+)</name>
        <dbReference type="ChEBI" id="CHEBI:58349"/>
    </ligand>
</feature>
<dbReference type="GeneID" id="66531121"/>
<proteinExistence type="inferred from homology"/>
<dbReference type="Gene3D" id="3.30.360.10">
    <property type="entry name" value="Dihydrodipicolinate Reductase, domain 2"/>
    <property type="match status" value="1"/>
</dbReference>
<comment type="caution">
    <text evidence="15">Lacks conserved residue(s) required for the propagation of feature annotation.</text>
</comment>
<keyword evidence="12 15" id="KW-0457">Lysine biosynthesis</keyword>
<evidence type="ECO:0000256" key="10">
    <source>
        <dbReference type="ARBA" id="ARBA00022915"/>
    </source>
</evidence>
<dbReference type="SUPFAM" id="SSF51735">
    <property type="entry name" value="NAD(P)-binding Rossmann-fold domains"/>
    <property type="match status" value="1"/>
</dbReference>
<reference evidence="18 21" key="2">
    <citation type="submission" date="2019-12" db="EMBL/GenBank/DDBJ databases">
        <title>Complete genome sequence of Leuconostoc lactis strain AVN1 provides insights into metabolic potential.</title>
        <authorList>
            <person name="Besrour N."/>
            <person name="Najjari A."/>
            <person name="Fhoula I."/>
            <person name="Jaballah S."/>
            <person name="Klibi N."/>
            <person name="Ouzari H.I."/>
        </authorList>
    </citation>
    <scope>NUCLEOTIDE SEQUENCE [LARGE SCALE GENOMIC DNA]</scope>
    <source>
        <strain evidence="18 21">AVN1</strain>
    </source>
</reference>
<evidence type="ECO:0000256" key="13">
    <source>
        <dbReference type="ARBA" id="ARBA00023167"/>
    </source>
</evidence>
<comment type="subunit">
    <text evidence="5 15">Homodimer.</text>
</comment>
<feature type="binding site" evidence="15">
    <location>
        <position position="248"/>
    </location>
    <ligand>
        <name>substrate</name>
    </ligand>
</feature>
<accession>A0A5B8T3G1</accession>
<dbReference type="UniPathway" id="UPA00051">
    <property type="reaction ID" value="UER00464"/>
</dbReference>
<dbReference type="UniPathway" id="UPA00034">
    <property type="reaction ID" value="UER00016"/>
</dbReference>
<keyword evidence="13 15" id="KW-0486">Methionine biosynthesis</keyword>
<feature type="active site" description="Proton acceptor" evidence="15 16">
    <location>
        <position position="255"/>
    </location>
</feature>
<feature type="binding site" evidence="15">
    <location>
        <position position="330"/>
    </location>
    <ligand>
        <name>NADP(+)</name>
        <dbReference type="ChEBI" id="CHEBI:58349"/>
    </ligand>
</feature>
<protein>
    <recommendedName>
        <fullName evidence="6 15">Aspartate-semialdehyde dehydrogenase</fullName>
        <shortName evidence="15">ASA dehydrogenase</shortName>
        <shortName evidence="15">ASADH</shortName>
        <ecNumber evidence="6 15">1.2.1.11</ecNumber>
    </recommendedName>
    <alternativeName>
        <fullName evidence="15">Aspartate-beta-semialdehyde dehydrogenase</fullName>
    </alternativeName>
</protein>
<evidence type="ECO:0000313" key="21">
    <source>
        <dbReference type="Proteomes" id="UP000478636"/>
    </source>
</evidence>
<comment type="catalytic activity">
    <reaction evidence="14 15">
        <text>L-aspartate 4-semialdehyde + phosphate + NADP(+) = 4-phospho-L-aspartate + NADPH + H(+)</text>
        <dbReference type="Rhea" id="RHEA:24284"/>
        <dbReference type="ChEBI" id="CHEBI:15378"/>
        <dbReference type="ChEBI" id="CHEBI:43474"/>
        <dbReference type="ChEBI" id="CHEBI:57535"/>
        <dbReference type="ChEBI" id="CHEBI:57783"/>
        <dbReference type="ChEBI" id="CHEBI:58349"/>
        <dbReference type="ChEBI" id="CHEBI:537519"/>
        <dbReference type="EC" id="1.2.1.11"/>
    </reaction>
</comment>
<dbReference type="InterPro" id="IPR012280">
    <property type="entry name" value="Semialdhyde_DH_dimer_dom"/>
</dbReference>
<feature type="binding site" evidence="15">
    <location>
        <begin position="42"/>
        <end position="43"/>
    </location>
    <ligand>
        <name>NADP(+)</name>
        <dbReference type="ChEBI" id="CHEBI:58349"/>
    </ligand>
</feature>
<dbReference type="SUPFAM" id="SSF55347">
    <property type="entry name" value="Glyceraldehyde-3-phosphate dehydrogenase-like, C-terminal domain"/>
    <property type="match status" value="1"/>
</dbReference>
<dbReference type="GO" id="GO:0050661">
    <property type="term" value="F:NADP binding"/>
    <property type="evidence" value="ECO:0007669"/>
    <property type="project" value="UniProtKB-UniRule"/>
</dbReference>
<evidence type="ECO:0000256" key="6">
    <source>
        <dbReference type="ARBA" id="ARBA00013120"/>
    </source>
</evidence>
<dbReference type="CDD" id="cd18131">
    <property type="entry name" value="ASADH_C_bac_euk_like"/>
    <property type="match status" value="1"/>
</dbReference>
<feature type="binding site" evidence="15">
    <location>
        <position position="158"/>
    </location>
    <ligand>
        <name>substrate</name>
    </ligand>
</feature>
<name>A0A5B8T3G1_LEULA</name>
<keyword evidence="9 15" id="KW-0521">NADP</keyword>
<dbReference type="Pfam" id="PF01118">
    <property type="entry name" value="Semialdhyde_dh"/>
    <property type="match status" value="1"/>
</dbReference>
<comment type="pathway">
    <text evidence="3 15">Amino-acid biosynthesis; L-threonine biosynthesis; L-threonine from L-aspartate: step 2/5.</text>
</comment>
<keyword evidence="20" id="KW-1185">Reference proteome</keyword>
<dbReference type="InterPro" id="IPR012080">
    <property type="entry name" value="Asp_semialdehyde_DH"/>
</dbReference>
<dbReference type="GO" id="GO:0071266">
    <property type="term" value="P:'de novo' L-methionine biosynthetic process"/>
    <property type="evidence" value="ECO:0007669"/>
    <property type="project" value="UniProtKB-UniRule"/>
</dbReference>
<feature type="active site" description="Acyl-thioester intermediate" evidence="15 16">
    <location>
        <position position="131"/>
    </location>
</feature>
<dbReference type="GO" id="GO:0019877">
    <property type="term" value="P:diaminopimelate biosynthetic process"/>
    <property type="evidence" value="ECO:0007669"/>
    <property type="project" value="UniProtKB-UniRule"/>
</dbReference>
<dbReference type="Proteomes" id="UP000321298">
    <property type="component" value="Chromosome"/>
</dbReference>
<comment type="pathway">
    <text evidence="2 15">Amino-acid biosynthesis; L-lysine biosynthesis via DAP pathway; (S)-tetrahydrodipicolinate from L-aspartate: step 2/4.</text>
</comment>
<dbReference type="InterPro" id="IPR036291">
    <property type="entry name" value="NAD(P)-bd_dom_sf"/>
</dbReference>
<dbReference type="HAMAP" id="MF_02121">
    <property type="entry name" value="ASADH"/>
    <property type="match status" value="1"/>
</dbReference>
<evidence type="ECO:0000256" key="7">
    <source>
        <dbReference type="ARBA" id="ARBA00022605"/>
    </source>
</evidence>
<dbReference type="PANTHER" id="PTHR46278">
    <property type="entry name" value="DEHYDROGENASE, PUTATIVE-RELATED"/>
    <property type="match status" value="1"/>
</dbReference>
<comment type="pathway">
    <text evidence="1 15">Amino-acid biosynthesis; L-methionine biosynthesis via de novo pathway; L-homoserine from L-aspartate: step 2/3.</text>
</comment>
<dbReference type="GO" id="GO:0046983">
    <property type="term" value="F:protein dimerization activity"/>
    <property type="evidence" value="ECO:0007669"/>
    <property type="project" value="InterPro"/>
</dbReference>
<dbReference type="PIRSF" id="PIRSF000148">
    <property type="entry name" value="ASA_dh"/>
    <property type="match status" value="1"/>
</dbReference>
<evidence type="ECO:0000256" key="16">
    <source>
        <dbReference type="PIRSR" id="PIRSR000148-1"/>
    </source>
</evidence>
<dbReference type="AlphaFoldDB" id="A0A5B8T3G1"/>
<evidence type="ECO:0000256" key="2">
    <source>
        <dbReference type="ARBA" id="ARBA00005076"/>
    </source>
</evidence>
<keyword evidence="11 15" id="KW-0560">Oxidoreductase</keyword>
<dbReference type="SMART" id="SM00859">
    <property type="entry name" value="Semialdhyde_dh"/>
    <property type="match status" value="1"/>
</dbReference>
<dbReference type="GO" id="GO:0051287">
    <property type="term" value="F:NAD binding"/>
    <property type="evidence" value="ECO:0007669"/>
    <property type="project" value="InterPro"/>
</dbReference>
<dbReference type="STRING" id="1246.BCR17_03520"/>
<feature type="binding site" evidence="15">
    <location>
        <begin position="14"/>
        <end position="17"/>
    </location>
    <ligand>
        <name>NADP(+)</name>
        <dbReference type="ChEBI" id="CHEBI:58349"/>
    </ligand>
</feature>
<evidence type="ECO:0000313" key="18">
    <source>
        <dbReference type="EMBL" id="MWN21839.1"/>
    </source>
</evidence>
<dbReference type="EMBL" id="CP042387">
    <property type="protein sequence ID" value="QEA43699.1"/>
    <property type="molecule type" value="Genomic_DNA"/>
</dbReference>
<dbReference type="InterPro" id="IPR000534">
    <property type="entry name" value="Semialdehyde_DH_NAD-bd"/>
</dbReference>
<evidence type="ECO:0000256" key="5">
    <source>
        <dbReference type="ARBA" id="ARBA00011738"/>
    </source>
</evidence>
<evidence type="ECO:0000256" key="15">
    <source>
        <dbReference type="HAMAP-Rule" id="MF_02121"/>
    </source>
</evidence>
<evidence type="ECO:0000256" key="4">
    <source>
        <dbReference type="ARBA" id="ARBA00010584"/>
    </source>
</evidence>
<dbReference type="NCBIfam" id="TIGR01296">
    <property type="entry name" value="asd_B"/>
    <property type="match status" value="1"/>
</dbReference>